<evidence type="ECO:0000313" key="2">
    <source>
        <dbReference type="Proteomes" id="UP000003586"/>
    </source>
</evidence>
<reference evidence="1 2" key="1">
    <citation type="submission" date="2013-12" db="EMBL/GenBank/DDBJ databases">
        <authorList>
            <consortium name="DOE Joint Genome Institute"/>
            <person name="Eisen J."/>
            <person name="Huntemann M."/>
            <person name="Han J."/>
            <person name="Chen A."/>
            <person name="Kyrpides N."/>
            <person name="Mavromatis K."/>
            <person name="Markowitz V."/>
            <person name="Palaniappan K."/>
            <person name="Ivanova N."/>
            <person name="Schaumberg A."/>
            <person name="Pati A."/>
            <person name="Liolios K."/>
            <person name="Nordberg H.P."/>
            <person name="Cantor M.N."/>
            <person name="Hua S.X."/>
            <person name="Woyke T."/>
        </authorList>
    </citation>
    <scope>NUCLEOTIDE SEQUENCE [LARGE SCALE GENOMIC DNA]</scope>
    <source>
        <strain evidence="2">DSM 19437</strain>
    </source>
</reference>
<keyword evidence="2" id="KW-1185">Reference proteome</keyword>
<name>W0F3J2_9BACT</name>
<sequence length="33" mass="3809">MIIGEKRMVKKHKLTFDASLLTITYATLQLTEN</sequence>
<proteinExistence type="predicted"/>
<dbReference type="HOGENOM" id="CLU_3382887_0_0_10"/>
<accession>W0F3J2</accession>
<protein>
    <submittedName>
        <fullName evidence="1">Uncharacterized protein</fullName>
    </submittedName>
</protein>
<gene>
    <name evidence="1" type="ORF">NIASO_10505</name>
</gene>
<evidence type="ECO:0000313" key="1">
    <source>
        <dbReference type="EMBL" id="AHF17592.1"/>
    </source>
</evidence>
<dbReference type="KEGG" id="nso:NIASO_10505"/>
<dbReference type="Proteomes" id="UP000003586">
    <property type="component" value="Chromosome"/>
</dbReference>
<dbReference type="EMBL" id="CP007035">
    <property type="protein sequence ID" value="AHF17592.1"/>
    <property type="molecule type" value="Genomic_DNA"/>
</dbReference>
<organism evidence="1 2">
    <name type="scientific">Niabella soli DSM 19437</name>
    <dbReference type="NCBI Taxonomy" id="929713"/>
    <lineage>
        <taxon>Bacteria</taxon>
        <taxon>Pseudomonadati</taxon>
        <taxon>Bacteroidota</taxon>
        <taxon>Chitinophagia</taxon>
        <taxon>Chitinophagales</taxon>
        <taxon>Chitinophagaceae</taxon>
        <taxon>Niabella</taxon>
    </lineage>
</organism>
<dbReference type="AlphaFoldDB" id="W0F3J2"/>